<keyword evidence="2" id="KW-0813">Transport</keyword>
<feature type="transmembrane region" description="Helical" evidence="8">
    <location>
        <begin position="113"/>
        <end position="132"/>
    </location>
</feature>
<evidence type="ECO:0000313" key="9">
    <source>
        <dbReference type="EMBL" id="GAC98983.1"/>
    </source>
</evidence>
<evidence type="ECO:0000256" key="2">
    <source>
        <dbReference type="ARBA" id="ARBA00022448"/>
    </source>
</evidence>
<keyword evidence="10" id="KW-1185">Reference proteome</keyword>
<organism evidence="9 10">
    <name type="scientific">Pseudozyma hubeiensis (strain SY62)</name>
    <name type="common">Yeast</name>
    <dbReference type="NCBI Taxonomy" id="1305764"/>
    <lineage>
        <taxon>Eukaryota</taxon>
        <taxon>Fungi</taxon>
        <taxon>Dikarya</taxon>
        <taxon>Basidiomycota</taxon>
        <taxon>Ustilaginomycotina</taxon>
        <taxon>Ustilaginomycetes</taxon>
        <taxon>Ustilaginales</taxon>
        <taxon>Ustilaginaceae</taxon>
        <taxon>Pseudozyma</taxon>
    </lineage>
</organism>
<keyword evidence="4 8" id="KW-0812">Transmembrane</keyword>
<feature type="transmembrane region" description="Helical" evidence="8">
    <location>
        <begin position="83"/>
        <end position="101"/>
    </location>
</feature>
<dbReference type="GO" id="GO:0005789">
    <property type="term" value="C:endoplasmic reticulum membrane"/>
    <property type="evidence" value="ECO:0007669"/>
    <property type="project" value="TreeGrafter"/>
</dbReference>
<feature type="transmembrane region" description="Helical" evidence="8">
    <location>
        <begin position="153"/>
        <end position="173"/>
    </location>
</feature>
<evidence type="ECO:0000313" key="10">
    <source>
        <dbReference type="Proteomes" id="UP000014071"/>
    </source>
</evidence>
<dbReference type="InterPro" id="IPR013657">
    <property type="entry name" value="SCL35B1-4/HUT1"/>
</dbReference>
<evidence type="ECO:0000256" key="6">
    <source>
        <dbReference type="ARBA" id="ARBA00023136"/>
    </source>
</evidence>
<dbReference type="RefSeq" id="XP_012192570.1">
    <property type="nucleotide sequence ID" value="XM_012337180.1"/>
</dbReference>
<evidence type="ECO:0000256" key="5">
    <source>
        <dbReference type="ARBA" id="ARBA00022989"/>
    </source>
</evidence>
<sequence length="474" mass="51964">MQPTRNQHLAQLFRSSRTLITTTSRRKVVLELVMTVSEHAKDNELRHRSVATSEASELNGNAAKASSTTSTATAIISTTAPEWLLILSLIFGGCCSNAYTLELATRQLPSAGTLITFAQFLVTTLSSLPYFLRFSSSPPFVGFKPRAVPLYRWIVQVAFYLSTSLLNNMAFAYDVPMPVHIVFRSGGLVINMILGWLVQKRIYTRLQVGSVVLVTLGVVSSTLYSTSTKSTSTVGEAAPDAGQYLTGVLLLFSALVLTGLMGLWQEQTFKLYGNQNWRESMFYSHLLSLPMFALRPESLLRDIQHANSTTPWWFGFGPPTRLPSSANSTTTLLSRFLALVKPPTFPSRRPDVTQEKLFDLTHLPPFSYIAAHLPSNTGVWIPSFYPPLLLNVATQLLCINGVNRLTSKVSSLSVTLVLVVRKAVSLMVSVMLVERSTGTVGLWCGAAAVLAGTVGYSVSRPAQSKSKETEKKTQ</sequence>
<dbReference type="Pfam" id="PF08449">
    <property type="entry name" value="UAA"/>
    <property type="match status" value="2"/>
</dbReference>
<gene>
    <name evidence="9" type="ORF">PHSY_006580</name>
</gene>
<keyword evidence="6 8" id="KW-0472">Membrane</keyword>
<comment type="subcellular location">
    <subcellularLocation>
        <location evidence="1">Endomembrane system</location>
        <topology evidence="1">Multi-pass membrane protein</topology>
    </subcellularLocation>
</comment>
<evidence type="ECO:0000256" key="4">
    <source>
        <dbReference type="ARBA" id="ARBA00022692"/>
    </source>
</evidence>
<dbReference type="PANTHER" id="PTHR10778:SF4">
    <property type="entry name" value="NUCLEOTIDE SUGAR TRANSPORTER SLC35B4"/>
    <property type="match status" value="1"/>
</dbReference>
<dbReference type="GO" id="GO:0005464">
    <property type="term" value="F:UDP-xylose transmembrane transporter activity"/>
    <property type="evidence" value="ECO:0007669"/>
    <property type="project" value="TreeGrafter"/>
</dbReference>
<dbReference type="GO" id="GO:0005462">
    <property type="term" value="F:UDP-N-acetylglucosamine transmembrane transporter activity"/>
    <property type="evidence" value="ECO:0007669"/>
    <property type="project" value="TreeGrafter"/>
</dbReference>
<dbReference type="AlphaFoldDB" id="R9PC43"/>
<evidence type="ECO:0000256" key="7">
    <source>
        <dbReference type="SAM" id="MobiDB-lite"/>
    </source>
</evidence>
<evidence type="ECO:0000256" key="8">
    <source>
        <dbReference type="SAM" id="Phobius"/>
    </source>
</evidence>
<dbReference type="HOGENOM" id="CLU_033007_1_1_1"/>
<feature type="transmembrane region" description="Helical" evidence="8">
    <location>
        <begin position="244"/>
        <end position="264"/>
    </location>
</feature>
<evidence type="ECO:0008006" key="11">
    <source>
        <dbReference type="Google" id="ProtNLM"/>
    </source>
</evidence>
<name>R9PC43_PSEHS</name>
<keyword evidence="3" id="KW-0762">Sugar transport</keyword>
<feature type="transmembrane region" description="Helical" evidence="8">
    <location>
        <begin position="179"/>
        <end position="198"/>
    </location>
</feature>
<dbReference type="EMBL" id="DF238822">
    <property type="protein sequence ID" value="GAC98983.1"/>
    <property type="molecule type" value="Genomic_DNA"/>
</dbReference>
<reference evidence="10" key="1">
    <citation type="journal article" date="2013" name="Genome Announc.">
        <title>Draft genome sequence of the basidiomycetous yeast-like fungus Pseudozyma hubeiensis SY62, which produces an abundant amount of the biosurfactant mannosylerythritol lipids.</title>
        <authorList>
            <person name="Konishi M."/>
            <person name="Hatada Y."/>
            <person name="Horiuchi J."/>
        </authorList>
    </citation>
    <scope>NUCLEOTIDE SEQUENCE [LARGE SCALE GENOMIC DNA]</scope>
    <source>
        <strain evidence="10">SY62</strain>
    </source>
</reference>
<feature type="transmembrane region" description="Helical" evidence="8">
    <location>
        <begin position="412"/>
        <end position="433"/>
    </location>
</feature>
<dbReference type="GO" id="GO:0000139">
    <property type="term" value="C:Golgi membrane"/>
    <property type="evidence" value="ECO:0007669"/>
    <property type="project" value="TreeGrafter"/>
</dbReference>
<keyword evidence="5 8" id="KW-1133">Transmembrane helix</keyword>
<dbReference type="OrthoDB" id="999962at2759"/>
<feature type="transmembrane region" description="Helical" evidence="8">
    <location>
        <begin position="439"/>
        <end position="458"/>
    </location>
</feature>
<dbReference type="eggNOG" id="KOG1583">
    <property type="taxonomic scope" value="Eukaryota"/>
</dbReference>
<proteinExistence type="predicted"/>
<evidence type="ECO:0000256" key="3">
    <source>
        <dbReference type="ARBA" id="ARBA00022597"/>
    </source>
</evidence>
<feature type="transmembrane region" description="Helical" evidence="8">
    <location>
        <begin position="205"/>
        <end position="224"/>
    </location>
</feature>
<dbReference type="Proteomes" id="UP000014071">
    <property type="component" value="Unassembled WGS sequence"/>
</dbReference>
<accession>R9PC43</accession>
<dbReference type="GeneID" id="24111849"/>
<dbReference type="STRING" id="1305764.R9PC43"/>
<evidence type="ECO:0000256" key="1">
    <source>
        <dbReference type="ARBA" id="ARBA00004127"/>
    </source>
</evidence>
<feature type="compositionally biased region" description="Polar residues" evidence="7">
    <location>
        <begin position="50"/>
        <end position="59"/>
    </location>
</feature>
<feature type="region of interest" description="Disordered" evidence="7">
    <location>
        <begin position="44"/>
        <end position="64"/>
    </location>
</feature>
<dbReference type="PANTHER" id="PTHR10778">
    <property type="entry name" value="SOLUTE CARRIER FAMILY 35 MEMBER B"/>
    <property type="match status" value="1"/>
</dbReference>
<protein>
    <recommendedName>
        <fullName evidence="11">UDP-N-acetylglucosamine transporter</fullName>
    </recommendedName>
</protein>